<evidence type="ECO:0000256" key="11">
    <source>
        <dbReference type="ARBA" id="ARBA00029304"/>
    </source>
</evidence>
<evidence type="ECO:0000256" key="6">
    <source>
        <dbReference type="ARBA" id="ARBA00022842"/>
    </source>
</evidence>
<dbReference type="PANTHER" id="PTHR43661:SF3">
    <property type="entry name" value="D-XYLONATE DEHYDRATASE YAGF-RELATED"/>
    <property type="match status" value="1"/>
</dbReference>
<comment type="subunit">
    <text evidence="15">Homodimer.</text>
</comment>
<dbReference type="EMBL" id="MTSD02000003">
    <property type="protein sequence ID" value="OOV87049.1"/>
    <property type="molecule type" value="Genomic_DNA"/>
</dbReference>
<dbReference type="NCBIfam" id="TIGR00110">
    <property type="entry name" value="ilvD"/>
    <property type="match status" value="1"/>
</dbReference>
<dbReference type="RefSeq" id="WP_078319400.1">
    <property type="nucleotide sequence ID" value="NZ_FXTS01000003.1"/>
</dbReference>
<keyword evidence="9 15" id="KW-0456">Lyase</keyword>
<dbReference type="GO" id="GO:0000287">
    <property type="term" value="F:magnesium ion binding"/>
    <property type="evidence" value="ECO:0007669"/>
    <property type="project" value="UniProtKB-UniRule"/>
</dbReference>
<dbReference type="HAMAP" id="MF_00012">
    <property type="entry name" value="IlvD"/>
    <property type="match status" value="1"/>
</dbReference>
<feature type="active site" description="Proton acceptor" evidence="15">
    <location>
        <position position="514"/>
    </location>
</feature>
<dbReference type="GO" id="GO:0004160">
    <property type="term" value="F:dihydroxy-acid dehydratase activity"/>
    <property type="evidence" value="ECO:0007669"/>
    <property type="project" value="UniProtKB-UniRule"/>
</dbReference>
<dbReference type="AlphaFoldDB" id="A0A1T1HB20"/>
<feature type="binding site" evidence="15">
    <location>
        <position position="123"/>
    </location>
    <ligand>
        <name>Mg(2+)</name>
        <dbReference type="ChEBI" id="CHEBI:18420"/>
    </ligand>
</feature>
<keyword evidence="3 15" id="KW-0028">Amino-acid biosynthesis</keyword>
<comment type="cofactor">
    <cofactor evidence="1 15">
        <name>Mg(2+)</name>
        <dbReference type="ChEBI" id="CHEBI:18420"/>
    </cofactor>
</comment>
<evidence type="ECO:0000259" key="17">
    <source>
        <dbReference type="Pfam" id="PF24877"/>
    </source>
</evidence>
<dbReference type="InterPro" id="IPR037237">
    <property type="entry name" value="IlvD/EDD_N"/>
</dbReference>
<comment type="pathway">
    <text evidence="13 15">Amino-acid biosynthesis; L-isoleucine biosynthesis; L-isoleucine from 2-oxobutanoate: step 3/4.</text>
</comment>
<dbReference type="Gene3D" id="3.50.30.80">
    <property type="entry name" value="IlvD/EDD C-terminal domain-like"/>
    <property type="match status" value="1"/>
</dbReference>
<keyword evidence="7 15" id="KW-0408">Iron</keyword>
<feature type="binding site" evidence="15">
    <location>
        <position position="488"/>
    </location>
    <ligand>
        <name>Mg(2+)</name>
        <dbReference type="ChEBI" id="CHEBI:18420"/>
    </ligand>
</feature>
<dbReference type="UniPathway" id="UPA00049">
    <property type="reaction ID" value="UER00061"/>
</dbReference>
<name>A0A1T1HB20_OCELI</name>
<keyword evidence="8 15" id="KW-0411">Iron-sulfur</keyword>
<evidence type="ECO:0000256" key="3">
    <source>
        <dbReference type="ARBA" id="ARBA00022605"/>
    </source>
</evidence>
<dbReference type="GO" id="GO:0009099">
    <property type="term" value="P:L-valine biosynthetic process"/>
    <property type="evidence" value="ECO:0007669"/>
    <property type="project" value="UniProtKB-UniRule"/>
</dbReference>
<evidence type="ECO:0000256" key="7">
    <source>
        <dbReference type="ARBA" id="ARBA00023004"/>
    </source>
</evidence>
<keyword evidence="19" id="KW-1185">Reference proteome</keyword>
<evidence type="ECO:0000256" key="4">
    <source>
        <dbReference type="ARBA" id="ARBA00022714"/>
    </source>
</evidence>
<evidence type="ECO:0000313" key="19">
    <source>
        <dbReference type="Proteomes" id="UP000190064"/>
    </source>
</evidence>
<dbReference type="UniPathway" id="UPA00047">
    <property type="reaction ID" value="UER00057"/>
</dbReference>
<reference evidence="18" key="1">
    <citation type="submission" date="2017-02" db="EMBL/GenBank/DDBJ databases">
        <title>Draft Genome Sequence of the Salt Water Bacterium Oceanospirillum linum ATCC 11336.</title>
        <authorList>
            <person name="Trachtenberg A.M."/>
            <person name="Carney J.G."/>
            <person name="Linnane J.D."/>
            <person name="Rheaume B.A."/>
            <person name="Pitts N.L."/>
            <person name="Mykles D.L."/>
            <person name="Maclea K.S."/>
        </authorList>
    </citation>
    <scope>NUCLEOTIDE SEQUENCE [LARGE SCALE GENOMIC DNA]</scope>
    <source>
        <strain evidence="18">ATCC 11336</strain>
    </source>
</reference>
<protein>
    <recommendedName>
        <fullName evidence="14 15">Dihydroxy-acid dehydratase</fullName>
        <shortName evidence="15">DAD</shortName>
        <ecNumber evidence="14 15">4.2.1.9</ecNumber>
    </recommendedName>
</protein>
<evidence type="ECO:0000256" key="10">
    <source>
        <dbReference type="ARBA" id="ARBA00023304"/>
    </source>
</evidence>
<dbReference type="NCBIfam" id="NF009103">
    <property type="entry name" value="PRK12448.1"/>
    <property type="match status" value="1"/>
</dbReference>
<dbReference type="PROSITE" id="PS00886">
    <property type="entry name" value="ILVD_EDD_1"/>
    <property type="match status" value="1"/>
</dbReference>
<comment type="cofactor">
    <cofactor evidence="15">
        <name>[2Fe-2S] cluster</name>
        <dbReference type="ChEBI" id="CHEBI:190135"/>
    </cofactor>
    <text evidence="15">Binds 1 [2Fe-2S] cluster per subunit. This cluster acts as a Lewis acid cofactor.</text>
</comment>
<dbReference type="GO" id="GO:0005829">
    <property type="term" value="C:cytosol"/>
    <property type="evidence" value="ECO:0007669"/>
    <property type="project" value="TreeGrafter"/>
</dbReference>
<dbReference type="Proteomes" id="UP000190064">
    <property type="component" value="Unassembled WGS sequence"/>
</dbReference>
<evidence type="ECO:0000256" key="5">
    <source>
        <dbReference type="ARBA" id="ARBA00022723"/>
    </source>
</evidence>
<keyword evidence="4 15" id="KW-0001">2Fe-2S</keyword>
<comment type="similarity">
    <text evidence="2 15">Belongs to the IlvD/Edd family.</text>
</comment>
<evidence type="ECO:0000256" key="14">
    <source>
        <dbReference type="ARBA" id="ARBA00029490"/>
    </source>
</evidence>
<feature type="domain" description="Dihydroxy-acid/6-phosphogluconate dehydratase N-terminal" evidence="16">
    <location>
        <begin position="34"/>
        <end position="356"/>
    </location>
</feature>
<dbReference type="InterPro" id="IPR004404">
    <property type="entry name" value="DihydroxyA_deHydtase"/>
</dbReference>
<keyword evidence="10 15" id="KW-0100">Branched-chain amino acid biosynthesis</keyword>
<comment type="pathway">
    <text evidence="12 15">Amino-acid biosynthesis; L-valine biosynthesis; L-valine from pyruvate: step 3/4.</text>
</comment>
<comment type="function">
    <text evidence="15">Functions in the biosynthesis of branched-chain amino acids. Catalyzes the dehydration of (2R,3R)-2,3-dihydroxy-3-methylpentanoate (2,3-dihydroxy-3-methylvalerate) into 2-oxo-3-methylpentanoate (2-oxo-3-methylvalerate) and of (2R)-2,3-dihydroxy-3-methylbutanoate (2,3-dihydroxyisovalerate) into 2-oxo-3-methylbutanoate (2-oxoisovalerate), the penultimate precursor to L-isoleucine and L-valine, respectively.</text>
</comment>
<dbReference type="Pfam" id="PF24877">
    <property type="entry name" value="ILV_EDD_C"/>
    <property type="match status" value="1"/>
</dbReference>
<comment type="caution">
    <text evidence="18">The sequence shown here is derived from an EMBL/GenBank/DDBJ whole genome shotgun (WGS) entry which is preliminary data.</text>
</comment>
<dbReference type="SUPFAM" id="SSF52016">
    <property type="entry name" value="LeuD/IlvD-like"/>
    <property type="match status" value="1"/>
</dbReference>
<dbReference type="InterPro" id="IPR042096">
    <property type="entry name" value="Dihydro-acid_dehy_C"/>
</dbReference>
<dbReference type="PANTHER" id="PTHR43661">
    <property type="entry name" value="D-XYLONATE DEHYDRATASE"/>
    <property type="match status" value="1"/>
</dbReference>
<evidence type="ECO:0000256" key="12">
    <source>
        <dbReference type="ARBA" id="ARBA00029436"/>
    </source>
</evidence>
<dbReference type="PROSITE" id="PS00887">
    <property type="entry name" value="ILVD_EDD_2"/>
    <property type="match status" value="1"/>
</dbReference>
<dbReference type="Pfam" id="PF00920">
    <property type="entry name" value="ILVD_EDD_N"/>
    <property type="match status" value="1"/>
</dbReference>
<evidence type="ECO:0000256" key="15">
    <source>
        <dbReference type="HAMAP-Rule" id="MF_00012"/>
    </source>
</evidence>
<dbReference type="InterPro" id="IPR056740">
    <property type="entry name" value="ILV_EDD_C"/>
</dbReference>
<dbReference type="InterPro" id="IPR000581">
    <property type="entry name" value="ILV_EDD_N"/>
</dbReference>
<dbReference type="GO" id="GO:0009097">
    <property type="term" value="P:isoleucine biosynthetic process"/>
    <property type="evidence" value="ECO:0007669"/>
    <property type="project" value="UniProtKB-UniRule"/>
</dbReference>
<feature type="domain" description="Dihydroxy-acid/6-phosphogluconate dehydratase C-terminal" evidence="17">
    <location>
        <begin position="405"/>
        <end position="602"/>
    </location>
</feature>
<feature type="binding site" description="via carbamate group" evidence="15">
    <location>
        <position position="124"/>
    </location>
    <ligand>
        <name>Mg(2+)</name>
        <dbReference type="ChEBI" id="CHEBI:18420"/>
    </ligand>
</feature>
<dbReference type="STRING" id="966.BTA35_0208550"/>
<dbReference type="SUPFAM" id="SSF143975">
    <property type="entry name" value="IlvD/EDD N-terminal domain-like"/>
    <property type="match status" value="1"/>
</dbReference>
<keyword evidence="5 15" id="KW-0479">Metal-binding</keyword>
<organism evidence="18 19">
    <name type="scientific">Oceanospirillum linum</name>
    <dbReference type="NCBI Taxonomy" id="966"/>
    <lineage>
        <taxon>Bacteria</taxon>
        <taxon>Pseudomonadati</taxon>
        <taxon>Pseudomonadota</taxon>
        <taxon>Gammaproteobacteria</taxon>
        <taxon>Oceanospirillales</taxon>
        <taxon>Oceanospirillaceae</taxon>
        <taxon>Oceanospirillum</taxon>
    </lineage>
</organism>
<evidence type="ECO:0000256" key="9">
    <source>
        <dbReference type="ARBA" id="ARBA00023239"/>
    </source>
</evidence>
<evidence type="ECO:0000256" key="8">
    <source>
        <dbReference type="ARBA" id="ARBA00023014"/>
    </source>
</evidence>
<dbReference type="EC" id="4.2.1.9" evidence="14 15"/>
<evidence type="ECO:0000259" key="16">
    <source>
        <dbReference type="Pfam" id="PF00920"/>
    </source>
</evidence>
<feature type="modified residue" description="N6-carboxylysine" evidence="15">
    <location>
        <position position="124"/>
    </location>
</feature>
<dbReference type="GO" id="GO:0051537">
    <property type="term" value="F:2 iron, 2 sulfur cluster binding"/>
    <property type="evidence" value="ECO:0007669"/>
    <property type="project" value="UniProtKB-UniRule"/>
</dbReference>
<dbReference type="FunFam" id="3.50.30.80:FF:000001">
    <property type="entry name" value="Dihydroxy-acid dehydratase"/>
    <property type="match status" value="1"/>
</dbReference>
<evidence type="ECO:0000256" key="13">
    <source>
        <dbReference type="ARBA" id="ARBA00029437"/>
    </source>
</evidence>
<evidence type="ECO:0000256" key="2">
    <source>
        <dbReference type="ARBA" id="ARBA00006486"/>
    </source>
</evidence>
<accession>A0A1T1HB20</accession>
<comment type="catalytic activity">
    <reaction evidence="11">
        <text>(2R)-2,3-dihydroxy-3-methylbutanoate = 3-methyl-2-oxobutanoate + H2O</text>
        <dbReference type="Rhea" id="RHEA:24809"/>
        <dbReference type="ChEBI" id="CHEBI:11851"/>
        <dbReference type="ChEBI" id="CHEBI:15377"/>
        <dbReference type="ChEBI" id="CHEBI:49072"/>
        <dbReference type="EC" id="4.2.1.9"/>
    </reaction>
    <physiologicalReaction direction="left-to-right" evidence="11">
        <dbReference type="Rhea" id="RHEA:24810"/>
    </physiologicalReaction>
</comment>
<comment type="catalytic activity">
    <reaction evidence="15">
        <text>(2R,3R)-2,3-dihydroxy-3-methylpentanoate = (S)-3-methyl-2-oxopentanoate + H2O</text>
        <dbReference type="Rhea" id="RHEA:27694"/>
        <dbReference type="ChEBI" id="CHEBI:15377"/>
        <dbReference type="ChEBI" id="CHEBI:35146"/>
        <dbReference type="ChEBI" id="CHEBI:49258"/>
        <dbReference type="EC" id="4.2.1.9"/>
    </reaction>
</comment>
<comment type="caution">
    <text evidence="15">Lacks conserved residue(s) required for the propagation of feature annotation.</text>
</comment>
<evidence type="ECO:0000313" key="18">
    <source>
        <dbReference type="EMBL" id="OOV87049.1"/>
    </source>
</evidence>
<gene>
    <name evidence="15" type="primary">ilvD</name>
    <name evidence="18" type="ORF">BTA35_0208550</name>
</gene>
<sequence length="610" mass="65464">MPVYRSKTSTAGRNMAGARALWRATGMKDDDFQKPIIAVVNSFTQFVPGHVHLKDMGQLVARQIEEAGGVAKEFNTIAIDDGIAMGHDGMLYSLPSRDIIADSVEYMVNAHCADAMVCISNCDKITPGMLMAAMRLNIPVIFVSGGPMEAGKTKLAEHKLDLVDAMVLAADPTATDEMVDAVERSACPTCGSCSGMFTANSMNCLAEALGLALPGNGTVLATHADREKLFQRAGHRIVEMAREYYEQENERVLPRSVGFKAFENAIALDIAMGGSTNTILHLLAIAQEAEIDFTMKDIDRLSREIPQLCKVAPNTQKYHIEDVHRAGGIMGILGELDRAGKLHTDTPTVHSDTMKDALDEWDIMRNPSEEVVELYKAGPAGIPTQTAFSQATRWPTLDGDRENGCIRSLENAFSLEGGLAVLYGNIAQDGCVVKSAGVDESILVFEGPAHVTESQDEAVANILDDKVVAGEVVIVRYEGPKGGPGMQEMLYPTSYIKSKGLGKACALLTDGRFSGGTSGLSIGHCSPEAAAGGAIGLVRNGDMIRIDIPNRTIDVLVSDEELAKRRAEQDKLGWKPAEDRPRKVSAALKAYALLATSADKGAVRDLSQLD</sequence>
<keyword evidence="6 15" id="KW-0460">Magnesium</keyword>
<evidence type="ECO:0000256" key="1">
    <source>
        <dbReference type="ARBA" id="ARBA00001946"/>
    </source>
</evidence>
<proteinExistence type="inferred from homology"/>
<dbReference type="InterPro" id="IPR020558">
    <property type="entry name" value="DiOHA_6PGluconate_deHydtase_CS"/>
</dbReference>
<feature type="binding site" evidence="15">
    <location>
        <position position="81"/>
    </location>
    <ligand>
        <name>Mg(2+)</name>
        <dbReference type="ChEBI" id="CHEBI:18420"/>
    </ligand>
</feature>